<evidence type="ECO:0000313" key="1">
    <source>
        <dbReference type="EMBL" id="TVU29122.1"/>
    </source>
</evidence>
<organism evidence="1 2">
    <name type="scientific">Eragrostis curvula</name>
    <name type="common">weeping love grass</name>
    <dbReference type="NCBI Taxonomy" id="38414"/>
    <lineage>
        <taxon>Eukaryota</taxon>
        <taxon>Viridiplantae</taxon>
        <taxon>Streptophyta</taxon>
        <taxon>Embryophyta</taxon>
        <taxon>Tracheophyta</taxon>
        <taxon>Spermatophyta</taxon>
        <taxon>Magnoliopsida</taxon>
        <taxon>Liliopsida</taxon>
        <taxon>Poales</taxon>
        <taxon>Poaceae</taxon>
        <taxon>PACMAD clade</taxon>
        <taxon>Chloridoideae</taxon>
        <taxon>Eragrostideae</taxon>
        <taxon>Eragrostidinae</taxon>
        <taxon>Eragrostis</taxon>
    </lineage>
</organism>
<dbReference type="AlphaFoldDB" id="A0A5J9UYX9"/>
<comment type="caution">
    <text evidence="1">The sequence shown here is derived from an EMBL/GenBank/DDBJ whole genome shotgun (WGS) entry which is preliminary data.</text>
</comment>
<evidence type="ECO:0000313" key="2">
    <source>
        <dbReference type="Proteomes" id="UP000324897"/>
    </source>
</evidence>
<reference evidence="1 2" key="1">
    <citation type="journal article" date="2019" name="Sci. Rep.">
        <title>A high-quality genome of Eragrostis curvula grass provides insights into Poaceae evolution and supports new strategies to enhance forage quality.</title>
        <authorList>
            <person name="Carballo J."/>
            <person name="Santos B.A.C.M."/>
            <person name="Zappacosta D."/>
            <person name="Garbus I."/>
            <person name="Selva J.P."/>
            <person name="Gallo C.A."/>
            <person name="Diaz A."/>
            <person name="Albertini E."/>
            <person name="Caccamo M."/>
            <person name="Echenique V."/>
        </authorList>
    </citation>
    <scope>NUCLEOTIDE SEQUENCE [LARGE SCALE GENOMIC DNA]</scope>
    <source>
        <strain evidence="2">cv. Victoria</strain>
        <tissue evidence="1">Leaf</tissue>
    </source>
</reference>
<proteinExistence type="predicted"/>
<dbReference type="EMBL" id="RWGY01000011">
    <property type="protein sequence ID" value="TVU29122.1"/>
    <property type="molecule type" value="Genomic_DNA"/>
</dbReference>
<feature type="non-terminal residue" evidence="1">
    <location>
        <position position="1"/>
    </location>
</feature>
<dbReference type="Proteomes" id="UP000324897">
    <property type="component" value="Chromosome 1"/>
</dbReference>
<keyword evidence="2" id="KW-1185">Reference proteome</keyword>
<name>A0A5J9UYX9_9POAL</name>
<sequence length="129" mass="14815">MAFAVISWISMGRCRRASRFNMQNTISGVSRPQKHRSSPYTESDHCYRREKGFPGIQVALNQEIIKRRNHVQVLHENECLMFTSSRKVSRNNGYLHAESHNMPSLSNYSSSYRNLLSESQLENTHSGGP</sequence>
<gene>
    <name evidence="1" type="ORF">EJB05_20672</name>
</gene>
<dbReference type="Gramene" id="TVU29122">
    <property type="protein sequence ID" value="TVU29122"/>
    <property type="gene ID" value="EJB05_20672"/>
</dbReference>
<protein>
    <submittedName>
        <fullName evidence="1">Uncharacterized protein</fullName>
    </submittedName>
</protein>
<accession>A0A5J9UYX9</accession>